<evidence type="ECO:0000259" key="10">
    <source>
        <dbReference type="SMART" id="SM00856"/>
    </source>
</evidence>
<gene>
    <name evidence="11" type="ORF">SASPL_112405</name>
</gene>
<comment type="pathway">
    <text evidence="2">Glycan metabolism; pectin degradation; 2-dehydro-3-deoxy-D-gluconate from pectin: step 1/5.</text>
</comment>
<keyword evidence="9" id="KW-0732">Signal</keyword>
<dbReference type="FunFam" id="1.20.140.40:FF:000001">
    <property type="entry name" value="Pectinesterase"/>
    <property type="match status" value="1"/>
</dbReference>
<dbReference type="InterPro" id="IPR000070">
    <property type="entry name" value="Pectinesterase_cat"/>
</dbReference>
<dbReference type="CDD" id="cd15798">
    <property type="entry name" value="PMEI-like_3"/>
    <property type="match status" value="1"/>
</dbReference>
<dbReference type="FunFam" id="2.160.20.10:FF:000029">
    <property type="entry name" value="Pectinesterase 4"/>
    <property type="match status" value="1"/>
</dbReference>
<evidence type="ECO:0000256" key="6">
    <source>
        <dbReference type="ARBA" id="ARBA00022801"/>
    </source>
</evidence>
<keyword evidence="5" id="KW-0964">Secreted</keyword>
<keyword evidence="6" id="KW-0378">Hydrolase</keyword>
<dbReference type="GO" id="GO:0042545">
    <property type="term" value="P:cell wall modification"/>
    <property type="evidence" value="ECO:0007669"/>
    <property type="project" value="InterPro"/>
</dbReference>
<dbReference type="AlphaFoldDB" id="A0A8X9A587"/>
<comment type="subcellular location">
    <subcellularLocation>
        <location evidence="1">Secreted</location>
        <location evidence="1">Cell wall</location>
    </subcellularLocation>
</comment>
<reference evidence="11" key="1">
    <citation type="submission" date="2018-01" db="EMBL/GenBank/DDBJ databases">
        <authorList>
            <person name="Mao J.F."/>
        </authorList>
    </citation>
    <scope>NUCLEOTIDE SEQUENCE</scope>
    <source>
        <strain evidence="11">Huo1</strain>
        <tissue evidence="11">Leaf</tissue>
    </source>
</reference>
<dbReference type="GO" id="GO:0004857">
    <property type="term" value="F:enzyme inhibitor activity"/>
    <property type="evidence" value="ECO:0007669"/>
    <property type="project" value="InterPro"/>
</dbReference>
<reference evidence="11" key="2">
    <citation type="submission" date="2020-08" db="EMBL/GenBank/DDBJ databases">
        <title>Plant Genome Project.</title>
        <authorList>
            <person name="Zhang R.-G."/>
        </authorList>
    </citation>
    <scope>NUCLEOTIDE SEQUENCE</scope>
    <source>
        <strain evidence="11">Huo1</strain>
        <tissue evidence="11">Leaf</tissue>
    </source>
</reference>
<keyword evidence="7" id="KW-0063">Aspartyl esterase</keyword>
<evidence type="ECO:0000256" key="8">
    <source>
        <dbReference type="ARBA" id="ARBA00023316"/>
    </source>
</evidence>
<name>A0A8X9A587_SALSN</name>
<evidence type="ECO:0000256" key="7">
    <source>
        <dbReference type="ARBA" id="ARBA00023085"/>
    </source>
</evidence>
<comment type="caution">
    <text evidence="11">The sequence shown here is derived from an EMBL/GenBank/DDBJ whole genome shotgun (WGS) entry which is preliminary data.</text>
</comment>
<dbReference type="PANTHER" id="PTHR31707">
    <property type="entry name" value="PECTINESTERASE"/>
    <property type="match status" value="1"/>
</dbReference>
<keyword evidence="4" id="KW-0134">Cell wall</keyword>
<evidence type="ECO:0000256" key="3">
    <source>
        <dbReference type="ARBA" id="ARBA00013229"/>
    </source>
</evidence>
<feature type="signal peptide" evidence="9">
    <location>
        <begin position="1"/>
        <end position="32"/>
    </location>
</feature>
<dbReference type="EC" id="3.1.1.11" evidence="3"/>
<evidence type="ECO:0000313" key="11">
    <source>
        <dbReference type="EMBL" id="KAG6428156.1"/>
    </source>
</evidence>
<dbReference type="Proteomes" id="UP000298416">
    <property type="component" value="Unassembled WGS sequence"/>
</dbReference>
<protein>
    <recommendedName>
        <fullName evidence="3">pectinesterase</fullName>
        <ecNumber evidence="3">3.1.1.11</ecNumber>
    </recommendedName>
</protein>
<evidence type="ECO:0000313" key="12">
    <source>
        <dbReference type="Proteomes" id="UP000298416"/>
    </source>
</evidence>
<organism evidence="11">
    <name type="scientific">Salvia splendens</name>
    <name type="common">Scarlet sage</name>
    <dbReference type="NCBI Taxonomy" id="180675"/>
    <lineage>
        <taxon>Eukaryota</taxon>
        <taxon>Viridiplantae</taxon>
        <taxon>Streptophyta</taxon>
        <taxon>Embryophyta</taxon>
        <taxon>Tracheophyta</taxon>
        <taxon>Spermatophyta</taxon>
        <taxon>Magnoliopsida</taxon>
        <taxon>eudicotyledons</taxon>
        <taxon>Gunneridae</taxon>
        <taxon>Pentapetalae</taxon>
        <taxon>asterids</taxon>
        <taxon>lamiids</taxon>
        <taxon>Lamiales</taxon>
        <taxon>Lamiaceae</taxon>
        <taxon>Nepetoideae</taxon>
        <taxon>Mentheae</taxon>
        <taxon>Salviinae</taxon>
        <taxon>Salvia</taxon>
        <taxon>Salvia subgen. Calosphace</taxon>
        <taxon>core Calosphace</taxon>
    </lineage>
</organism>
<accession>A0A8X9A587</accession>
<dbReference type="NCBIfam" id="TIGR01614">
    <property type="entry name" value="PME_inhib"/>
    <property type="match status" value="1"/>
</dbReference>
<proteinExistence type="predicted"/>
<evidence type="ECO:0000256" key="5">
    <source>
        <dbReference type="ARBA" id="ARBA00022525"/>
    </source>
</evidence>
<sequence>MKISPQIMGDSNNKATVARIATFLAVACMVSAAAPSAQIDAMCSNAEYKETCQKTLSNANVTEPKELLLSAFNSTIRNLKTAIRKSALYKDAAEDPRTKGALAVCEQVLNTTIDNMRRSFRQVDKIDVNQIDDHVDDVKVWLSAGLTCKDTCVDAFENTTGETGDKIKDLLKTSGELLSNGLAIVSGVSKLFESLDLGKLLSGSKRVLMDNVPDFVDHHARGLLGAAPGAFTPSAVVAQDGSGKYKSIAEAIAAAPLNSTQLFIIQIKAGVYKEVLKVPGGANNVVFVGEGPTKTVISGSQCFTGGIPAFQTATLSIDGDDFMAKDIGIENTAGASGRQAVAVRVSGDKAVFYNVHMSGYQSTLYAHIYRQFYRDCRITGTMDIIWGDAVAVFQNCDIAVRQPLANQICSVTAQSRNDTRGAGVTVVQNCTITAEKEFSEAKPPAKAYLGRPMKEYSRTIVMESSIDGFIDPEGWTEWMGTYGLDTLYYGEYNNRGAGADLAKRVTWKGIQKMTPELAEGFTPAKVYAGDDSWVKNTAIPYVGGMANPK</sequence>
<dbReference type="SMART" id="SM00856">
    <property type="entry name" value="PMEI"/>
    <property type="match status" value="1"/>
</dbReference>
<dbReference type="OrthoDB" id="2019149at2759"/>
<evidence type="ECO:0000256" key="2">
    <source>
        <dbReference type="ARBA" id="ARBA00005184"/>
    </source>
</evidence>
<feature type="chain" id="PRO_5036447306" description="pectinesterase" evidence="9">
    <location>
        <begin position="33"/>
        <end position="549"/>
    </location>
</feature>
<dbReference type="Pfam" id="PF01095">
    <property type="entry name" value="Pectinesterase"/>
    <property type="match status" value="1"/>
</dbReference>
<keyword evidence="8" id="KW-0961">Cell wall biogenesis/degradation</keyword>
<feature type="domain" description="Pectinesterase inhibitor" evidence="10">
    <location>
        <begin position="34"/>
        <end position="184"/>
    </location>
</feature>
<evidence type="ECO:0000256" key="1">
    <source>
        <dbReference type="ARBA" id="ARBA00004191"/>
    </source>
</evidence>
<dbReference type="GO" id="GO:0030599">
    <property type="term" value="F:pectinesterase activity"/>
    <property type="evidence" value="ECO:0007669"/>
    <property type="project" value="UniProtKB-EC"/>
</dbReference>
<evidence type="ECO:0000256" key="9">
    <source>
        <dbReference type="SAM" id="SignalP"/>
    </source>
</evidence>
<dbReference type="InterPro" id="IPR006501">
    <property type="entry name" value="Pectinesterase_inhib_dom"/>
</dbReference>
<dbReference type="EMBL" id="PNBA02000004">
    <property type="protein sequence ID" value="KAG6428156.1"/>
    <property type="molecule type" value="Genomic_DNA"/>
</dbReference>
<evidence type="ECO:0000256" key="4">
    <source>
        <dbReference type="ARBA" id="ARBA00022512"/>
    </source>
</evidence>
<dbReference type="Pfam" id="PF04043">
    <property type="entry name" value="PMEI"/>
    <property type="match status" value="1"/>
</dbReference>
<keyword evidence="12" id="KW-1185">Reference proteome</keyword>